<organism evidence="2 3">
    <name type="scientific">Calothrix parasitica NIES-267</name>
    <dbReference type="NCBI Taxonomy" id="1973488"/>
    <lineage>
        <taxon>Bacteria</taxon>
        <taxon>Bacillati</taxon>
        <taxon>Cyanobacteriota</taxon>
        <taxon>Cyanophyceae</taxon>
        <taxon>Nostocales</taxon>
        <taxon>Calotrichaceae</taxon>
        <taxon>Calothrix</taxon>
    </lineage>
</organism>
<sequence length="128" mass="14205">MSIFSNFIPIPPAIQSKSSVGDLKKRLDWGEPALTIIDVRLRKFFNISHIRGSIPMPRDEPAALTLASLESSRDIYVYAETDEQTAVAASKLRQAGYQNVSELIGGLAAWGKAKYPIEGWWSMPVKQV</sequence>
<feature type="domain" description="Rhodanese" evidence="1">
    <location>
        <begin position="30"/>
        <end position="119"/>
    </location>
</feature>
<dbReference type="EMBL" id="AP018227">
    <property type="protein sequence ID" value="BAY82683.1"/>
    <property type="molecule type" value="Genomic_DNA"/>
</dbReference>
<reference evidence="2 3" key="1">
    <citation type="submission" date="2017-06" db="EMBL/GenBank/DDBJ databases">
        <title>Genome sequencing of cyanobaciteial culture collection at National Institute for Environmental Studies (NIES).</title>
        <authorList>
            <person name="Hirose Y."/>
            <person name="Shimura Y."/>
            <person name="Fujisawa T."/>
            <person name="Nakamura Y."/>
            <person name="Kawachi M."/>
        </authorList>
    </citation>
    <scope>NUCLEOTIDE SEQUENCE [LARGE SCALE GENOMIC DNA]</scope>
    <source>
        <strain evidence="2 3">NIES-267</strain>
    </source>
</reference>
<dbReference type="PROSITE" id="PS50206">
    <property type="entry name" value="RHODANESE_3"/>
    <property type="match status" value="1"/>
</dbReference>
<dbReference type="CDD" id="cd00158">
    <property type="entry name" value="RHOD"/>
    <property type="match status" value="1"/>
</dbReference>
<accession>A0A1Z4LN89</accession>
<evidence type="ECO:0000313" key="2">
    <source>
        <dbReference type="EMBL" id="BAY82683.1"/>
    </source>
</evidence>
<evidence type="ECO:0000313" key="3">
    <source>
        <dbReference type="Proteomes" id="UP000218418"/>
    </source>
</evidence>
<dbReference type="InterPro" id="IPR036873">
    <property type="entry name" value="Rhodanese-like_dom_sf"/>
</dbReference>
<dbReference type="InterPro" id="IPR050229">
    <property type="entry name" value="GlpE_sulfurtransferase"/>
</dbReference>
<evidence type="ECO:0000259" key="1">
    <source>
        <dbReference type="PROSITE" id="PS50206"/>
    </source>
</evidence>
<dbReference type="Pfam" id="PF00581">
    <property type="entry name" value="Rhodanese"/>
    <property type="match status" value="1"/>
</dbReference>
<dbReference type="InterPro" id="IPR001763">
    <property type="entry name" value="Rhodanese-like_dom"/>
</dbReference>
<gene>
    <name evidence="2" type="ORF">NIES267_21670</name>
</gene>
<dbReference type="SUPFAM" id="SSF52821">
    <property type="entry name" value="Rhodanese/Cell cycle control phosphatase"/>
    <property type="match status" value="1"/>
</dbReference>
<dbReference type="SMART" id="SM00450">
    <property type="entry name" value="RHOD"/>
    <property type="match status" value="1"/>
</dbReference>
<dbReference type="PANTHER" id="PTHR43031">
    <property type="entry name" value="FAD-DEPENDENT OXIDOREDUCTASE"/>
    <property type="match status" value="1"/>
</dbReference>
<dbReference type="PANTHER" id="PTHR43031:SF1">
    <property type="entry name" value="PYRIDINE NUCLEOTIDE-DISULPHIDE OXIDOREDUCTASE"/>
    <property type="match status" value="1"/>
</dbReference>
<name>A0A1Z4LN89_9CYAN</name>
<protein>
    <recommendedName>
        <fullName evidence="1">Rhodanese domain-containing protein</fullName>
    </recommendedName>
</protein>
<dbReference type="Gene3D" id="3.40.250.10">
    <property type="entry name" value="Rhodanese-like domain"/>
    <property type="match status" value="1"/>
</dbReference>
<dbReference type="AlphaFoldDB" id="A0A1Z4LN89"/>
<dbReference type="OrthoDB" id="513390at2"/>
<dbReference type="Proteomes" id="UP000218418">
    <property type="component" value="Chromosome"/>
</dbReference>
<keyword evidence="3" id="KW-1185">Reference proteome</keyword>
<proteinExistence type="predicted"/>